<keyword evidence="3" id="KW-0472">Membrane</keyword>
<feature type="transmembrane region" description="Helical" evidence="3">
    <location>
        <begin position="231"/>
        <end position="251"/>
    </location>
</feature>
<sequence length="330" mass="36060">MKNKLLLLLGAISYGVLSTIVTKAYGQGYSLGEVVGSQLLTGFVLIWLLVLVVKLREKRLGSRAASNTAVQRTAEALTWKKRLILLAAGAPTAVTGLLYYQSLHYIENSLAIVLLFQFTWMGVLIQTMIQRKRPQKIVMFTLLVLFVGTLLAAGVFERGMDGGYDWRGIVFGLLAAVSYSLFVLLSGKAVPNANPVYRSGWMISGGMVLVFILFPPTFLFDGTLFSGLLPYGFFLGLLGAFLPPLLFAISVPHTGEGMAAILGASELPVAVMLSSVVLHEHVSLIQWFGVLLVLLGVALPELFRRWHDRNKKMKKEDTTSRPASEAGLAR</sequence>
<dbReference type="RefSeq" id="WP_212940159.1">
    <property type="nucleotide sequence ID" value="NZ_BORR01000009.1"/>
</dbReference>
<dbReference type="GO" id="GO:0016020">
    <property type="term" value="C:membrane"/>
    <property type="evidence" value="ECO:0007669"/>
    <property type="project" value="InterPro"/>
</dbReference>
<dbReference type="Proteomes" id="UP000681162">
    <property type="component" value="Unassembled WGS sequence"/>
</dbReference>
<keyword evidence="3" id="KW-0812">Transmembrane</keyword>
<keyword evidence="3" id="KW-1133">Transmembrane helix</keyword>
<feature type="transmembrane region" description="Helical" evidence="3">
    <location>
        <begin position="258"/>
        <end position="278"/>
    </location>
</feature>
<feature type="transmembrane region" description="Helical" evidence="3">
    <location>
        <begin position="34"/>
        <end position="53"/>
    </location>
</feature>
<evidence type="ECO:0000259" key="4">
    <source>
        <dbReference type="Pfam" id="PF00892"/>
    </source>
</evidence>
<dbReference type="Pfam" id="PF00892">
    <property type="entry name" value="EamA"/>
    <property type="match status" value="1"/>
</dbReference>
<organism evidence="5 6">
    <name type="scientific">Paenibacillus antibioticophila</name>
    <dbReference type="NCBI Taxonomy" id="1274374"/>
    <lineage>
        <taxon>Bacteria</taxon>
        <taxon>Bacillati</taxon>
        <taxon>Bacillota</taxon>
        <taxon>Bacilli</taxon>
        <taxon>Bacillales</taxon>
        <taxon>Paenibacillaceae</taxon>
        <taxon>Paenibacillus</taxon>
    </lineage>
</organism>
<dbReference type="InterPro" id="IPR000620">
    <property type="entry name" value="EamA_dom"/>
</dbReference>
<reference evidence="5 6" key="1">
    <citation type="submission" date="2021-03" db="EMBL/GenBank/DDBJ databases">
        <title>Antimicrobial resistance genes in bacteria isolated from Japanese honey, and their potential for conferring macrolide and lincosamide resistance in the American foulbrood pathogen Paenibacillus larvae.</title>
        <authorList>
            <person name="Okamoto M."/>
            <person name="Kumagai M."/>
            <person name="Kanamori H."/>
            <person name="Takamatsu D."/>
        </authorList>
    </citation>
    <scope>NUCLEOTIDE SEQUENCE [LARGE SCALE GENOMIC DNA]</scope>
    <source>
        <strain evidence="5 6">J41TS12</strain>
    </source>
</reference>
<evidence type="ECO:0000313" key="6">
    <source>
        <dbReference type="Proteomes" id="UP000681162"/>
    </source>
</evidence>
<keyword evidence="6" id="KW-1185">Reference proteome</keyword>
<evidence type="ECO:0000256" key="3">
    <source>
        <dbReference type="SAM" id="Phobius"/>
    </source>
</evidence>
<evidence type="ECO:0000313" key="5">
    <source>
        <dbReference type="EMBL" id="GIO37944.1"/>
    </source>
</evidence>
<feature type="transmembrane region" description="Helical" evidence="3">
    <location>
        <begin position="168"/>
        <end position="187"/>
    </location>
</feature>
<dbReference type="AlphaFoldDB" id="A0A920CI59"/>
<feature type="transmembrane region" description="Helical" evidence="3">
    <location>
        <begin position="199"/>
        <end position="219"/>
    </location>
</feature>
<comment type="subcellular location">
    <subcellularLocation>
        <location evidence="1">Endomembrane system</location>
        <topology evidence="1">Multi-pass membrane protein</topology>
    </subcellularLocation>
</comment>
<comment type="similarity">
    <text evidence="2">Belongs to the EamA transporter family.</text>
</comment>
<proteinExistence type="inferred from homology"/>
<gene>
    <name evidence="5" type="ORF">J41TS12_28050</name>
</gene>
<protein>
    <submittedName>
        <fullName evidence="5">Multidrug transporter</fullName>
    </submittedName>
</protein>
<comment type="caution">
    <text evidence="5">The sequence shown here is derived from an EMBL/GenBank/DDBJ whole genome shotgun (WGS) entry which is preliminary data.</text>
</comment>
<dbReference type="EMBL" id="BORR01000009">
    <property type="protein sequence ID" value="GIO37944.1"/>
    <property type="molecule type" value="Genomic_DNA"/>
</dbReference>
<dbReference type="PANTHER" id="PTHR22911:SF137">
    <property type="entry name" value="SOLUTE CARRIER FAMILY 35 MEMBER G2-RELATED"/>
    <property type="match status" value="1"/>
</dbReference>
<feature type="transmembrane region" description="Helical" evidence="3">
    <location>
        <begin position="284"/>
        <end position="303"/>
    </location>
</feature>
<dbReference type="InterPro" id="IPR037185">
    <property type="entry name" value="EmrE-like"/>
</dbReference>
<dbReference type="PANTHER" id="PTHR22911">
    <property type="entry name" value="ACYL-MALONYL CONDENSING ENZYME-RELATED"/>
    <property type="match status" value="1"/>
</dbReference>
<feature type="transmembrane region" description="Helical" evidence="3">
    <location>
        <begin position="83"/>
        <end position="100"/>
    </location>
</feature>
<feature type="transmembrane region" description="Helical" evidence="3">
    <location>
        <begin position="106"/>
        <end position="125"/>
    </location>
</feature>
<evidence type="ECO:0000256" key="2">
    <source>
        <dbReference type="ARBA" id="ARBA00007362"/>
    </source>
</evidence>
<evidence type="ECO:0000256" key="1">
    <source>
        <dbReference type="ARBA" id="ARBA00004127"/>
    </source>
</evidence>
<accession>A0A920CI59</accession>
<name>A0A920CI59_9BACL</name>
<dbReference type="SUPFAM" id="SSF103481">
    <property type="entry name" value="Multidrug resistance efflux transporter EmrE"/>
    <property type="match status" value="1"/>
</dbReference>
<feature type="transmembrane region" description="Helical" evidence="3">
    <location>
        <begin position="137"/>
        <end position="156"/>
    </location>
</feature>
<feature type="domain" description="EamA" evidence="4">
    <location>
        <begin position="167"/>
        <end position="299"/>
    </location>
</feature>